<proteinExistence type="predicted"/>
<dbReference type="GO" id="GO:0009610">
    <property type="term" value="P:response to symbiotic fungus"/>
    <property type="evidence" value="ECO:0007669"/>
    <property type="project" value="UniProtKB-ARBA"/>
</dbReference>
<keyword evidence="8" id="KW-0186">Copper</keyword>
<name>A0AA38LH16_TAXCH</name>
<comment type="caution">
    <text evidence="13">The sequence shown here is derived from an EMBL/GenBank/DDBJ whole genome shotgun (WGS) entry which is preliminary data.</text>
</comment>
<keyword evidence="5" id="KW-0732">Signal</keyword>
<evidence type="ECO:0000256" key="9">
    <source>
        <dbReference type="ARBA" id="ARBA00023136"/>
    </source>
</evidence>
<keyword evidence="6" id="KW-0249">Electron transport</keyword>
<evidence type="ECO:0000256" key="1">
    <source>
        <dbReference type="ARBA" id="ARBA00004479"/>
    </source>
</evidence>
<evidence type="ECO:0000256" key="10">
    <source>
        <dbReference type="ARBA" id="ARBA00023157"/>
    </source>
</evidence>
<evidence type="ECO:0000256" key="6">
    <source>
        <dbReference type="ARBA" id="ARBA00022982"/>
    </source>
</evidence>
<evidence type="ECO:0000256" key="2">
    <source>
        <dbReference type="ARBA" id="ARBA00022448"/>
    </source>
</evidence>
<dbReference type="EMBL" id="JAHRHJ020000002">
    <property type="protein sequence ID" value="KAH9324633.1"/>
    <property type="molecule type" value="Genomic_DNA"/>
</dbReference>
<feature type="domain" description="Phytocyanin" evidence="12">
    <location>
        <begin position="70"/>
        <end position="172"/>
    </location>
</feature>
<keyword evidence="9" id="KW-0472">Membrane</keyword>
<gene>
    <name evidence="13" type="ORF">KI387_004811</name>
</gene>
<keyword evidence="2" id="KW-0813">Transport</keyword>
<evidence type="ECO:0000256" key="3">
    <source>
        <dbReference type="ARBA" id="ARBA00022692"/>
    </source>
</evidence>
<dbReference type="GO" id="GO:0009055">
    <property type="term" value="F:electron transfer activity"/>
    <property type="evidence" value="ECO:0007669"/>
    <property type="project" value="InterPro"/>
</dbReference>
<evidence type="ECO:0000313" key="14">
    <source>
        <dbReference type="Proteomes" id="UP000824469"/>
    </source>
</evidence>
<dbReference type="Proteomes" id="UP000824469">
    <property type="component" value="Unassembled WGS sequence"/>
</dbReference>
<keyword evidence="7" id="KW-1133">Transmembrane helix</keyword>
<dbReference type="FunFam" id="2.60.40.420:FF:000067">
    <property type="entry name" value="Cupredoxin superfamily protein"/>
    <property type="match status" value="1"/>
</dbReference>
<sequence>RVGDSVIGNCNMKSYPFRFYVSNGVWEDSAVRITGFICHNTERQRSMAPKCLVLVTVITCAVSLTMVNAKTITVGDDNGWTLGFDYAKWVATQEFHTPFIVLDSVFNYGAGVHNVIMVNGTAFTDYVNEPNLALFSSGEDRVVLKALGNMWFICGVGAHCENGMKLKITVTQDSSYWSLAPAP</sequence>
<keyword evidence="10" id="KW-1015">Disulfide bond</keyword>
<evidence type="ECO:0000259" key="12">
    <source>
        <dbReference type="PROSITE" id="PS51485"/>
    </source>
</evidence>
<dbReference type="AlphaFoldDB" id="A0AA38LH16"/>
<comment type="subcellular location">
    <subcellularLocation>
        <location evidence="1">Membrane</location>
        <topology evidence="1">Single-pass type I membrane protein</topology>
    </subcellularLocation>
</comment>
<feature type="non-terminal residue" evidence="13">
    <location>
        <position position="183"/>
    </location>
</feature>
<organism evidence="13 14">
    <name type="scientific">Taxus chinensis</name>
    <name type="common">Chinese yew</name>
    <name type="synonym">Taxus wallichiana var. chinensis</name>
    <dbReference type="NCBI Taxonomy" id="29808"/>
    <lineage>
        <taxon>Eukaryota</taxon>
        <taxon>Viridiplantae</taxon>
        <taxon>Streptophyta</taxon>
        <taxon>Embryophyta</taxon>
        <taxon>Tracheophyta</taxon>
        <taxon>Spermatophyta</taxon>
        <taxon>Pinopsida</taxon>
        <taxon>Pinidae</taxon>
        <taxon>Conifers II</taxon>
        <taxon>Cupressales</taxon>
        <taxon>Taxaceae</taxon>
        <taxon>Taxus</taxon>
    </lineage>
</organism>
<dbReference type="PANTHER" id="PTHR33021:SF193">
    <property type="entry name" value="OS06G0218600 PROTEIN"/>
    <property type="match status" value="1"/>
</dbReference>
<keyword evidence="14" id="KW-1185">Reference proteome</keyword>
<evidence type="ECO:0000256" key="4">
    <source>
        <dbReference type="ARBA" id="ARBA00022723"/>
    </source>
</evidence>
<dbReference type="GO" id="GO:0005886">
    <property type="term" value="C:plasma membrane"/>
    <property type="evidence" value="ECO:0007669"/>
    <property type="project" value="TreeGrafter"/>
</dbReference>
<dbReference type="InterPro" id="IPR003245">
    <property type="entry name" value="Phytocyanin_dom"/>
</dbReference>
<evidence type="ECO:0000256" key="7">
    <source>
        <dbReference type="ARBA" id="ARBA00022989"/>
    </source>
</evidence>
<keyword evidence="4" id="KW-0479">Metal-binding</keyword>
<evidence type="ECO:0000256" key="11">
    <source>
        <dbReference type="ARBA" id="ARBA00023180"/>
    </source>
</evidence>
<keyword evidence="3" id="KW-0812">Transmembrane</keyword>
<accession>A0AA38LH16</accession>
<dbReference type="Pfam" id="PF02298">
    <property type="entry name" value="Cu_bind_like"/>
    <property type="match status" value="1"/>
</dbReference>
<dbReference type="InterPro" id="IPR039391">
    <property type="entry name" value="Phytocyanin-like"/>
</dbReference>
<dbReference type="PROSITE" id="PS51485">
    <property type="entry name" value="PHYTOCYANIN"/>
    <property type="match status" value="1"/>
</dbReference>
<reference evidence="13 14" key="1">
    <citation type="journal article" date="2021" name="Nat. Plants">
        <title>The Taxus genome provides insights into paclitaxel biosynthesis.</title>
        <authorList>
            <person name="Xiong X."/>
            <person name="Gou J."/>
            <person name="Liao Q."/>
            <person name="Li Y."/>
            <person name="Zhou Q."/>
            <person name="Bi G."/>
            <person name="Li C."/>
            <person name="Du R."/>
            <person name="Wang X."/>
            <person name="Sun T."/>
            <person name="Guo L."/>
            <person name="Liang H."/>
            <person name="Lu P."/>
            <person name="Wu Y."/>
            <person name="Zhang Z."/>
            <person name="Ro D.K."/>
            <person name="Shang Y."/>
            <person name="Huang S."/>
            <person name="Yan J."/>
        </authorList>
    </citation>
    <scope>NUCLEOTIDE SEQUENCE [LARGE SCALE GENOMIC DNA]</scope>
    <source>
        <strain evidence="13">Ta-2019</strain>
    </source>
</reference>
<dbReference type="CDD" id="cd04216">
    <property type="entry name" value="Phytocyanin"/>
    <property type="match status" value="1"/>
</dbReference>
<dbReference type="InterPro" id="IPR008972">
    <property type="entry name" value="Cupredoxin"/>
</dbReference>
<evidence type="ECO:0000256" key="8">
    <source>
        <dbReference type="ARBA" id="ARBA00023008"/>
    </source>
</evidence>
<feature type="non-terminal residue" evidence="13">
    <location>
        <position position="1"/>
    </location>
</feature>
<evidence type="ECO:0000256" key="5">
    <source>
        <dbReference type="ARBA" id="ARBA00022729"/>
    </source>
</evidence>
<dbReference type="SUPFAM" id="SSF49503">
    <property type="entry name" value="Cupredoxins"/>
    <property type="match status" value="1"/>
</dbReference>
<evidence type="ECO:0000313" key="13">
    <source>
        <dbReference type="EMBL" id="KAH9324633.1"/>
    </source>
</evidence>
<dbReference type="PANTHER" id="PTHR33021">
    <property type="entry name" value="BLUE COPPER PROTEIN"/>
    <property type="match status" value="1"/>
</dbReference>
<dbReference type="GO" id="GO:0046872">
    <property type="term" value="F:metal ion binding"/>
    <property type="evidence" value="ECO:0007669"/>
    <property type="project" value="UniProtKB-KW"/>
</dbReference>
<protein>
    <recommendedName>
        <fullName evidence="12">Phytocyanin domain-containing protein</fullName>
    </recommendedName>
</protein>
<keyword evidence="11" id="KW-0325">Glycoprotein</keyword>
<dbReference type="Gene3D" id="2.60.40.420">
    <property type="entry name" value="Cupredoxins - blue copper proteins"/>
    <property type="match status" value="1"/>
</dbReference>